<keyword evidence="1" id="KW-0175">Coiled coil</keyword>
<accession>A0A2P6NSS6</accession>
<proteinExistence type="predicted"/>
<dbReference type="Proteomes" id="UP000241769">
    <property type="component" value="Unassembled WGS sequence"/>
</dbReference>
<dbReference type="AlphaFoldDB" id="A0A2P6NSS6"/>
<dbReference type="InterPro" id="IPR018851">
    <property type="entry name" value="Borealin_N"/>
</dbReference>
<keyword evidence="5" id="KW-1185">Reference proteome</keyword>
<gene>
    <name evidence="4" type="ORF">PROFUN_04999</name>
</gene>
<dbReference type="InParanoid" id="A0A2P6NSS6"/>
<name>A0A2P6NSS6_9EUKA</name>
<feature type="compositionally biased region" description="Polar residues" evidence="2">
    <location>
        <begin position="1"/>
        <end position="16"/>
    </location>
</feature>
<feature type="coiled-coil region" evidence="1">
    <location>
        <begin position="161"/>
        <end position="200"/>
    </location>
</feature>
<evidence type="ECO:0000256" key="2">
    <source>
        <dbReference type="SAM" id="MobiDB-lite"/>
    </source>
</evidence>
<dbReference type="EMBL" id="MDYQ01000024">
    <property type="protein sequence ID" value="PRP87017.1"/>
    <property type="molecule type" value="Genomic_DNA"/>
</dbReference>
<evidence type="ECO:0000313" key="5">
    <source>
        <dbReference type="Proteomes" id="UP000241769"/>
    </source>
</evidence>
<dbReference type="Pfam" id="PF10444">
    <property type="entry name" value="Nbl1_Borealin_N"/>
    <property type="match status" value="1"/>
</dbReference>
<evidence type="ECO:0000313" key="4">
    <source>
        <dbReference type="EMBL" id="PRP87017.1"/>
    </source>
</evidence>
<comment type="caution">
    <text evidence="4">The sequence shown here is derived from an EMBL/GenBank/DDBJ whole genome shotgun (WGS) entry which is preliminary data.</text>
</comment>
<sequence>MTTEVSNKENVASAANKSLVKTVGQKRNSPELTAEEVSHKKQMFEHVLKTQNQQLLLTLQNFDIEVEARTQAMRDQCDDMKRSLRNMVHTEMSAIPSKVRNMKMRDYLSNDAVPLPSTAKKLDYRNPAMTPLATPRFRANDYSETPLYKMSNPFKAQEESMTGMQSKLTQMSDELDAAAKEEQMKELLKMQAQLSAMMNALKK</sequence>
<evidence type="ECO:0000256" key="1">
    <source>
        <dbReference type="SAM" id="Coils"/>
    </source>
</evidence>
<protein>
    <submittedName>
        <fullName evidence="4">Cell division cycle associated 8-like</fullName>
    </submittedName>
</protein>
<reference evidence="4 5" key="1">
    <citation type="journal article" date="2018" name="Genome Biol. Evol.">
        <title>Multiple Roots of Fruiting Body Formation in Amoebozoa.</title>
        <authorList>
            <person name="Hillmann F."/>
            <person name="Forbes G."/>
            <person name="Novohradska S."/>
            <person name="Ferling I."/>
            <person name="Riege K."/>
            <person name="Groth M."/>
            <person name="Westermann M."/>
            <person name="Marz M."/>
            <person name="Spaller T."/>
            <person name="Winckler T."/>
            <person name="Schaap P."/>
            <person name="Glockner G."/>
        </authorList>
    </citation>
    <scope>NUCLEOTIDE SEQUENCE [LARGE SCALE GENOMIC DNA]</scope>
    <source>
        <strain evidence="4 5">Jena</strain>
    </source>
</reference>
<organism evidence="4 5">
    <name type="scientific">Planoprotostelium fungivorum</name>
    <dbReference type="NCBI Taxonomy" id="1890364"/>
    <lineage>
        <taxon>Eukaryota</taxon>
        <taxon>Amoebozoa</taxon>
        <taxon>Evosea</taxon>
        <taxon>Variosea</taxon>
        <taxon>Cavosteliida</taxon>
        <taxon>Cavosteliaceae</taxon>
        <taxon>Planoprotostelium</taxon>
    </lineage>
</organism>
<feature type="region of interest" description="Disordered" evidence="2">
    <location>
        <begin position="1"/>
        <end position="31"/>
    </location>
</feature>
<keyword evidence="4" id="KW-0132">Cell division</keyword>
<keyword evidence="4" id="KW-0131">Cell cycle</keyword>
<feature type="domain" description="Borealin N-terminal" evidence="3">
    <location>
        <begin position="58"/>
        <end position="109"/>
    </location>
</feature>
<dbReference type="GO" id="GO:0051301">
    <property type="term" value="P:cell division"/>
    <property type="evidence" value="ECO:0007669"/>
    <property type="project" value="UniProtKB-KW"/>
</dbReference>
<evidence type="ECO:0000259" key="3">
    <source>
        <dbReference type="Pfam" id="PF10444"/>
    </source>
</evidence>
<dbReference type="Gene3D" id="6.10.250.1900">
    <property type="match status" value="1"/>
</dbReference>